<dbReference type="InterPro" id="IPR011074">
    <property type="entry name" value="CRAL/TRIO_N_dom"/>
</dbReference>
<dbReference type="CDD" id="cd00170">
    <property type="entry name" value="SEC14"/>
    <property type="match status" value="1"/>
</dbReference>
<name>A0BTP3_PARTE</name>
<evidence type="ECO:0000313" key="3">
    <source>
        <dbReference type="Proteomes" id="UP000000600"/>
    </source>
</evidence>
<protein>
    <recommendedName>
        <fullName evidence="1">CRAL/TRIO N-terminal domain-containing protein</fullName>
    </recommendedName>
</protein>
<dbReference type="HOGENOM" id="CLU_588593_0_0_1"/>
<dbReference type="SUPFAM" id="SSF52087">
    <property type="entry name" value="CRAL/TRIO domain"/>
    <property type="match status" value="1"/>
</dbReference>
<dbReference type="SUPFAM" id="SSF46938">
    <property type="entry name" value="CRAL/TRIO N-terminal domain"/>
    <property type="match status" value="1"/>
</dbReference>
<dbReference type="AlphaFoldDB" id="A0BTP3"/>
<dbReference type="InParanoid" id="A0BTP3"/>
<dbReference type="OMA" id="NAACIIF"/>
<dbReference type="InterPro" id="IPR036865">
    <property type="entry name" value="CRAL-TRIO_dom_sf"/>
</dbReference>
<dbReference type="PANTHER" id="PTHR46818">
    <property type="entry name" value="DOMAIN-CONTAINING PROTEIN, PUTATIVE-RELATED"/>
    <property type="match status" value="1"/>
</dbReference>
<proteinExistence type="predicted"/>
<evidence type="ECO:0000313" key="2">
    <source>
        <dbReference type="EMBL" id="CAK61910.1"/>
    </source>
</evidence>
<dbReference type="InterPro" id="IPR001251">
    <property type="entry name" value="CRAL-TRIO_dom"/>
</dbReference>
<dbReference type="Pfam" id="PF00650">
    <property type="entry name" value="CRAL_TRIO"/>
    <property type="match status" value="1"/>
</dbReference>
<dbReference type="PANTHER" id="PTHR46818:SF1">
    <property type="entry name" value="CHROMOSOME UNDETERMINED SCAFFOLD_125, WHOLE GENOME SHOTGUN SEQUENCE"/>
    <property type="match status" value="1"/>
</dbReference>
<dbReference type="OrthoDB" id="7777654at2759"/>
<gene>
    <name evidence="2" type="ORF">GSPATT00032142001</name>
</gene>
<keyword evidence="3" id="KW-1185">Reference proteome</keyword>
<dbReference type="KEGG" id="ptm:GSPATT00032142001"/>
<organism evidence="2 3">
    <name type="scientific">Paramecium tetraurelia</name>
    <dbReference type="NCBI Taxonomy" id="5888"/>
    <lineage>
        <taxon>Eukaryota</taxon>
        <taxon>Sar</taxon>
        <taxon>Alveolata</taxon>
        <taxon>Ciliophora</taxon>
        <taxon>Intramacronucleata</taxon>
        <taxon>Oligohymenophorea</taxon>
        <taxon>Peniculida</taxon>
        <taxon>Parameciidae</taxon>
        <taxon>Paramecium</taxon>
    </lineage>
</organism>
<evidence type="ECO:0000259" key="1">
    <source>
        <dbReference type="SMART" id="SM01100"/>
    </source>
</evidence>
<reference evidence="2 3" key="1">
    <citation type="journal article" date="2006" name="Nature">
        <title>Global trends of whole-genome duplications revealed by the ciliate Paramecium tetraurelia.</title>
        <authorList>
            <consortium name="Genoscope"/>
            <person name="Aury J.-M."/>
            <person name="Jaillon O."/>
            <person name="Duret L."/>
            <person name="Noel B."/>
            <person name="Jubin C."/>
            <person name="Porcel B.M."/>
            <person name="Segurens B."/>
            <person name="Daubin V."/>
            <person name="Anthouard V."/>
            <person name="Aiach N."/>
            <person name="Arnaiz O."/>
            <person name="Billaut A."/>
            <person name="Beisson J."/>
            <person name="Blanc I."/>
            <person name="Bouhouche K."/>
            <person name="Camara F."/>
            <person name="Duharcourt S."/>
            <person name="Guigo R."/>
            <person name="Gogendeau D."/>
            <person name="Katinka M."/>
            <person name="Keller A.-M."/>
            <person name="Kissmehl R."/>
            <person name="Klotz C."/>
            <person name="Koll F."/>
            <person name="Le Moue A."/>
            <person name="Lepere C."/>
            <person name="Malinsky S."/>
            <person name="Nowacki M."/>
            <person name="Nowak J.K."/>
            <person name="Plattner H."/>
            <person name="Poulain J."/>
            <person name="Ruiz F."/>
            <person name="Serrano V."/>
            <person name="Zagulski M."/>
            <person name="Dessen P."/>
            <person name="Betermier M."/>
            <person name="Weissenbach J."/>
            <person name="Scarpelli C."/>
            <person name="Schachter V."/>
            <person name="Sperling L."/>
            <person name="Meyer E."/>
            <person name="Cohen J."/>
            <person name="Wincker P."/>
        </authorList>
    </citation>
    <scope>NUCLEOTIDE SEQUENCE [LARGE SCALE GENOMIC DNA]</scope>
    <source>
        <strain evidence="2 3">Stock d4-2</strain>
    </source>
</reference>
<accession>A0BTP3</accession>
<sequence>MMEEMEYLRLPPILAKQVQHPEEYVRKNDPKEPVRRIFKNVPISQDERKLLQQLKDNLAAYKIEINPDSQTDEVLLRYLYANNFNIENTKDMLRSHLGWLREPKNYEFDQDVLDIYVISCIQQNKGIVYILGRDKQYRPTLIINCDQITTINVELLKRAISILCIIMEDYCFFDGKIENWNIIIDLKEKCVLNVKLQEYYSLFQLMYQNFPCTVDKIFILHPSLSIQLGWAEFLEHVFNKKKIIIVSDINQFKKYYEPTQLERKYGGRIEIKKYFPPLNTIPEGKQLTEPLKLLESMNQQQQQQIQIQTKQSIQAQNTFQETVTKQVQPTETLKMTKSKIERDFSVYPQQEVNDFKVYRPTEISKEPIKNISKYNRLTQAEIMKKEYEFQVQQTILQQKQAEVMKSYKYKQSQMIFEGNDQDEILSEQIRTQTVKPQSVQGQPQNAKGRLTAEQAEEDNAACIIF</sequence>
<dbReference type="RefSeq" id="XP_001429308.1">
    <property type="nucleotide sequence ID" value="XM_001429271.1"/>
</dbReference>
<dbReference type="Gene3D" id="3.40.525.10">
    <property type="entry name" value="CRAL-TRIO lipid binding domain"/>
    <property type="match status" value="1"/>
</dbReference>
<dbReference type="Proteomes" id="UP000000600">
    <property type="component" value="Unassembled WGS sequence"/>
</dbReference>
<dbReference type="InterPro" id="IPR036273">
    <property type="entry name" value="CRAL/TRIO_N_dom_sf"/>
</dbReference>
<dbReference type="STRING" id="5888.A0BTP3"/>
<dbReference type="GeneID" id="5015092"/>
<feature type="domain" description="CRAL/TRIO N-terminal" evidence="1">
    <location>
        <begin position="71"/>
        <end position="96"/>
    </location>
</feature>
<dbReference type="EMBL" id="CT868016">
    <property type="protein sequence ID" value="CAK61910.1"/>
    <property type="molecule type" value="Genomic_DNA"/>
</dbReference>
<dbReference type="SMART" id="SM01100">
    <property type="entry name" value="CRAL_TRIO_N"/>
    <property type="match status" value="1"/>
</dbReference>